<keyword evidence="3" id="KW-1185">Reference proteome</keyword>
<feature type="compositionally biased region" description="Basic and acidic residues" evidence="1">
    <location>
        <begin position="1"/>
        <end position="10"/>
    </location>
</feature>
<accession>A0AAW1BYK5</accession>
<evidence type="ECO:0000313" key="3">
    <source>
        <dbReference type="Proteomes" id="UP001474421"/>
    </source>
</evidence>
<dbReference type="EMBL" id="JAOTOJ010000002">
    <property type="protein sequence ID" value="KAK9406933.1"/>
    <property type="molecule type" value="Genomic_DNA"/>
</dbReference>
<reference evidence="2 3" key="1">
    <citation type="journal article" date="2024" name="Proc. Natl. Acad. Sci. U.S.A.">
        <title>The genetic regulatory architecture and epigenomic basis for age-related changes in rattlesnake venom.</title>
        <authorList>
            <person name="Hogan M.P."/>
            <person name="Holding M.L."/>
            <person name="Nystrom G.S."/>
            <person name="Colston T.J."/>
            <person name="Bartlett D.A."/>
            <person name="Mason A.J."/>
            <person name="Ellsworth S.A."/>
            <person name="Rautsaw R.M."/>
            <person name="Lawrence K.C."/>
            <person name="Strickland J.L."/>
            <person name="He B."/>
            <person name="Fraser P."/>
            <person name="Margres M.J."/>
            <person name="Gilbert D.M."/>
            <person name="Gibbs H.L."/>
            <person name="Parkinson C.L."/>
            <person name="Rokyta D.R."/>
        </authorList>
    </citation>
    <scope>NUCLEOTIDE SEQUENCE [LARGE SCALE GENOMIC DNA]</scope>
    <source>
        <strain evidence="2">DRR0105</strain>
    </source>
</reference>
<organism evidence="2 3">
    <name type="scientific">Crotalus adamanteus</name>
    <name type="common">Eastern diamondback rattlesnake</name>
    <dbReference type="NCBI Taxonomy" id="8729"/>
    <lineage>
        <taxon>Eukaryota</taxon>
        <taxon>Metazoa</taxon>
        <taxon>Chordata</taxon>
        <taxon>Craniata</taxon>
        <taxon>Vertebrata</taxon>
        <taxon>Euteleostomi</taxon>
        <taxon>Lepidosauria</taxon>
        <taxon>Squamata</taxon>
        <taxon>Bifurcata</taxon>
        <taxon>Unidentata</taxon>
        <taxon>Episquamata</taxon>
        <taxon>Toxicofera</taxon>
        <taxon>Serpentes</taxon>
        <taxon>Colubroidea</taxon>
        <taxon>Viperidae</taxon>
        <taxon>Crotalinae</taxon>
        <taxon>Crotalus</taxon>
    </lineage>
</organism>
<evidence type="ECO:0000256" key="1">
    <source>
        <dbReference type="SAM" id="MobiDB-lite"/>
    </source>
</evidence>
<feature type="compositionally biased region" description="Basic and acidic residues" evidence="1">
    <location>
        <begin position="149"/>
        <end position="164"/>
    </location>
</feature>
<feature type="region of interest" description="Disordered" evidence="1">
    <location>
        <begin position="135"/>
        <end position="164"/>
    </location>
</feature>
<feature type="region of interest" description="Disordered" evidence="1">
    <location>
        <begin position="1"/>
        <end position="55"/>
    </location>
</feature>
<proteinExistence type="predicted"/>
<comment type="caution">
    <text evidence="2">The sequence shown here is derived from an EMBL/GenBank/DDBJ whole genome shotgun (WGS) entry which is preliminary data.</text>
</comment>
<protein>
    <submittedName>
        <fullName evidence="2">Voltage-dependent T-type calcium channel subunit alpha-1G</fullName>
    </submittedName>
</protein>
<dbReference type="Proteomes" id="UP001474421">
    <property type="component" value="Unassembled WGS sequence"/>
</dbReference>
<gene>
    <name evidence="2" type="ORF">NXF25_005707</name>
</gene>
<dbReference type="AlphaFoldDB" id="A0AAW1BYK5"/>
<evidence type="ECO:0000313" key="2">
    <source>
        <dbReference type="EMBL" id="KAK9406933.1"/>
    </source>
</evidence>
<sequence>MDEDVPRGAEEQDPEEDARSKTFVRLNDLSGDGGRSGSGDKEKDPGSGDSDGEALPYPALAPTVFFYLSQHSRPRSWCLKMVCNPYPFPKLPARQGSGLVLLRGTLSPNVPARKQEQVAGALSLRGGFAGFPLASPPSPPPLLSQPLVEVEKREKVNHPETFRS</sequence>
<name>A0AAW1BYK5_CROAD</name>